<dbReference type="EMBL" id="BTSX01000005">
    <property type="protein sequence ID" value="GMT00109.1"/>
    <property type="molecule type" value="Genomic_DNA"/>
</dbReference>
<feature type="non-terminal residue" evidence="5">
    <location>
        <position position="1"/>
    </location>
</feature>
<dbReference type="Pfam" id="PF17035">
    <property type="entry name" value="BET"/>
    <property type="match status" value="1"/>
</dbReference>
<dbReference type="InterPro" id="IPR038336">
    <property type="entry name" value="NET_sf"/>
</dbReference>
<feature type="domain" description="NET" evidence="4">
    <location>
        <begin position="70"/>
        <end position="153"/>
    </location>
</feature>
<proteinExistence type="predicted"/>
<keyword evidence="6" id="KW-1185">Reference proteome</keyword>
<evidence type="ECO:0000256" key="3">
    <source>
        <dbReference type="SAM" id="Coils"/>
    </source>
</evidence>
<name>A0AAV5TZU6_9BILA</name>
<dbReference type="PANTHER" id="PTHR45926">
    <property type="entry name" value="OSJNBA0053K19.4 PROTEIN"/>
    <property type="match status" value="1"/>
</dbReference>
<gene>
    <name evidence="5" type="ORF">PENTCL1PPCAC_22283</name>
</gene>
<accession>A0AAV5TZU6</accession>
<dbReference type="AlphaFoldDB" id="A0AAV5TZU6"/>
<dbReference type="PROSITE" id="PS51525">
    <property type="entry name" value="NET"/>
    <property type="match status" value="1"/>
</dbReference>
<reference evidence="5" key="1">
    <citation type="submission" date="2023-10" db="EMBL/GenBank/DDBJ databases">
        <title>Genome assembly of Pristionchus species.</title>
        <authorList>
            <person name="Yoshida K."/>
            <person name="Sommer R.J."/>
        </authorList>
    </citation>
    <scope>NUCLEOTIDE SEQUENCE</scope>
    <source>
        <strain evidence="5">RS0144</strain>
    </source>
</reference>
<keyword evidence="2" id="KW-0804">Transcription</keyword>
<evidence type="ECO:0000256" key="2">
    <source>
        <dbReference type="ARBA" id="ARBA00023163"/>
    </source>
</evidence>
<protein>
    <recommendedName>
        <fullName evidence="4">NET domain-containing protein</fullName>
    </recommendedName>
</protein>
<comment type="caution">
    <text evidence="5">The sequence shown here is derived from an EMBL/GenBank/DDBJ whole genome shotgun (WGS) entry which is preliminary data.</text>
</comment>
<dbReference type="InterPro" id="IPR027353">
    <property type="entry name" value="NET_dom"/>
</dbReference>
<sequence>NSVQPDKENDIGVVYEKHSKEILAAKIAERRNELAILDIIRELEIAKKQKELETATNTFRNLIELKNEEIQDLEVALARATYEEKAQLAKDIHKLKGKKLGRIVEILKECGEPIVMLDESDEIEIDFDSLKTTTLRELKTFMSSCKRAEKAERV</sequence>
<evidence type="ECO:0000256" key="1">
    <source>
        <dbReference type="ARBA" id="ARBA00023015"/>
    </source>
</evidence>
<evidence type="ECO:0000313" key="6">
    <source>
        <dbReference type="Proteomes" id="UP001432027"/>
    </source>
</evidence>
<feature type="coiled-coil region" evidence="3">
    <location>
        <begin position="45"/>
        <end position="83"/>
    </location>
</feature>
<dbReference type="Gene3D" id="1.20.1270.220">
    <property type="match status" value="1"/>
</dbReference>
<organism evidence="5 6">
    <name type="scientific">Pristionchus entomophagus</name>
    <dbReference type="NCBI Taxonomy" id="358040"/>
    <lineage>
        <taxon>Eukaryota</taxon>
        <taxon>Metazoa</taxon>
        <taxon>Ecdysozoa</taxon>
        <taxon>Nematoda</taxon>
        <taxon>Chromadorea</taxon>
        <taxon>Rhabditida</taxon>
        <taxon>Rhabditina</taxon>
        <taxon>Diplogasteromorpha</taxon>
        <taxon>Diplogasteroidea</taxon>
        <taxon>Neodiplogasteridae</taxon>
        <taxon>Pristionchus</taxon>
    </lineage>
</organism>
<evidence type="ECO:0000313" key="5">
    <source>
        <dbReference type="EMBL" id="GMT00109.1"/>
    </source>
</evidence>
<evidence type="ECO:0000259" key="4">
    <source>
        <dbReference type="PROSITE" id="PS51525"/>
    </source>
</evidence>
<keyword evidence="1" id="KW-0805">Transcription regulation</keyword>
<dbReference type="Proteomes" id="UP001432027">
    <property type="component" value="Unassembled WGS sequence"/>
</dbReference>
<keyword evidence="3" id="KW-0175">Coiled coil</keyword>